<proteinExistence type="predicted"/>
<feature type="domain" description="EamA" evidence="6">
    <location>
        <begin position="136"/>
        <end position="272"/>
    </location>
</feature>
<dbReference type="Gene3D" id="1.10.3730.20">
    <property type="match status" value="1"/>
</dbReference>
<dbReference type="InterPro" id="IPR037185">
    <property type="entry name" value="EmrE-like"/>
</dbReference>
<gene>
    <name evidence="7" type="ORF">MGWOODY_XGa957</name>
</gene>
<name>A0A160TVG2_9ZZZZ</name>
<evidence type="ECO:0000256" key="5">
    <source>
        <dbReference type="SAM" id="Phobius"/>
    </source>
</evidence>
<evidence type="ECO:0000256" key="1">
    <source>
        <dbReference type="ARBA" id="ARBA00004141"/>
    </source>
</evidence>
<dbReference type="PANTHER" id="PTHR32322:SF9">
    <property type="entry name" value="AMINO-ACID METABOLITE EFFLUX PUMP-RELATED"/>
    <property type="match status" value="1"/>
</dbReference>
<dbReference type="PANTHER" id="PTHR32322">
    <property type="entry name" value="INNER MEMBRANE TRANSPORTER"/>
    <property type="match status" value="1"/>
</dbReference>
<feature type="transmembrane region" description="Helical" evidence="5">
    <location>
        <begin position="255"/>
        <end position="274"/>
    </location>
</feature>
<dbReference type="EMBL" id="CZRL01000104">
    <property type="protein sequence ID" value="CUS54738.1"/>
    <property type="molecule type" value="Genomic_DNA"/>
</dbReference>
<keyword evidence="2 5" id="KW-0812">Transmembrane</keyword>
<evidence type="ECO:0000256" key="4">
    <source>
        <dbReference type="ARBA" id="ARBA00023136"/>
    </source>
</evidence>
<accession>A0A160TVG2</accession>
<sequence length="286" mass="30723">MIAASVPLIWGLGFTIAKAGLAEFPPLFLMGMRFTLAAALVIWFLPIPRGHLKDIFWIALIGSSIQYGLTFTGLSQIDASLAVIIVHLEVPFSVLLAAIVLRERPGYQRWLGMLVAFLGIVLIAGQPQVRGQGLPILLTAGGAMTWAIGQLMVKRLHGAVSGLTLIGWIGVFAGPQMLAGSFLIETGQLNALSAATWVGWGAVLYLGIVMTVAGYGIWFTVLSRNPMSQVMPVLLLLPIFTIVSSMLLLGEKPSWFVLGGGLIVLAGVAIIVFAHKLRFRRVETTH</sequence>
<dbReference type="GO" id="GO:0016020">
    <property type="term" value="C:membrane"/>
    <property type="evidence" value="ECO:0007669"/>
    <property type="project" value="UniProtKB-SubCell"/>
</dbReference>
<feature type="transmembrane region" description="Helical" evidence="5">
    <location>
        <begin position="110"/>
        <end position="127"/>
    </location>
</feature>
<feature type="transmembrane region" description="Helical" evidence="5">
    <location>
        <begin position="165"/>
        <end position="184"/>
    </location>
</feature>
<feature type="transmembrane region" description="Helical" evidence="5">
    <location>
        <begin position="80"/>
        <end position="101"/>
    </location>
</feature>
<feature type="transmembrane region" description="Helical" evidence="5">
    <location>
        <begin position="55"/>
        <end position="74"/>
    </location>
</feature>
<organism evidence="7">
    <name type="scientific">hydrothermal vent metagenome</name>
    <dbReference type="NCBI Taxonomy" id="652676"/>
    <lineage>
        <taxon>unclassified sequences</taxon>
        <taxon>metagenomes</taxon>
        <taxon>ecological metagenomes</taxon>
    </lineage>
</organism>
<dbReference type="Pfam" id="PF00892">
    <property type="entry name" value="EamA"/>
    <property type="match status" value="2"/>
</dbReference>
<dbReference type="InterPro" id="IPR050638">
    <property type="entry name" value="AA-Vitamin_Transporters"/>
</dbReference>
<feature type="transmembrane region" description="Helical" evidence="5">
    <location>
        <begin position="196"/>
        <end position="218"/>
    </location>
</feature>
<dbReference type="InterPro" id="IPR000620">
    <property type="entry name" value="EamA_dom"/>
</dbReference>
<feature type="transmembrane region" description="Helical" evidence="5">
    <location>
        <begin position="133"/>
        <end position="153"/>
    </location>
</feature>
<dbReference type="AlphaFoldDB" id="A0A160TVG2"/>
<reference evidence="7" key="1">
    <citation type="submission" date="2015-10" db="EMBL/GenBank/DDBJ databases">
        <authorList>
            <person name="Gilbert D.G."/>
        </authorList>
    </citation>
    <scope>NUCLEOTIDE SEQUENCE</scope>
</reference>
<feature type="domain" description="EamA" evidence="6">
    <location>
        <begin position="3"/>
        <end position="124"/>
    </location>
</feature>
<comment type="subcellular location">
    <subcellularLocation>
        <location evidence="1">Membrane</location>
        <topology evidence="1">Multi-pass membrane protein</topology>
    </subcellularLocation>
</comment>
<evidence type="ECO:0000259" key="6">
    <source>
        <dbReference type="Pfam" id="PF00892"/>
    </source>
</evidence>
<dbReference type="SUPFAM" id="SSF103481">
    <property type="entry name" value="Multidrug resistance efflux transporter EmrE"/>
    <property type="match status" value="2"/>
</dbReference>
<feature type="transmembrane region" description="Helical" evidence="5">
    <location>
        <begin position="27"/>
        <end position="48"/>
    </location>
</feature>
<evidence type="ECO:0000256" key="2">
    <source>
        <dbReference type="ARBA" id="ARBA00022692"/>
    </source>
</evidence>
<feature type="transmembrane region" description="Helical" evidence="5">
    <location>
        <begin position="230"/>
        <end position="249"/>
    </location>
</feature>
<keyword evidence="3 5" id="KW-1133">Transmembrane helix</keyword>
<evidence type="ECO:0000313" key="7">
    <source>
        <dbReference type="EMBL" id="CUS54738.1"/>
    </source>
</evidence>
<protein>
    <submittedName>
        <fullName evidence="7">Permease of the drug/metabolite transporter (DMT) superfamily</fullName>
    </submittedName>
</protein>
<keyword evidence="4 5" id="KW-0472">Membrane</keyword>
<evidence type="ECO:0000256" key="3">
    <source>
        <dbReference type="ARBA" id="ARBA00022989"/>
    </source>
</evidence>